<sequence length="420" mass="47657">MVGRKMGIAANIINKITNWFRGSPTKGMSEEDFAEWLGIGYRNKSELREVTYYTCMKILSETMGKLPIKVYEWQGSKGKVRADPDDTSKLLNERPNPHMTPSIFFATVENNRNHYGNGYVWIQRRISRNGSENVGLWIMQSNCVTPIYDNKGIFAGEGKIYYQYTDPLDGEMYVFPEMDVLHFKTSMTLDGLTGIPVRDMLGDVVEGASQSQQYMSNLYKGGMTASMALQYSGEIDESRIKLLQKKYDKYLSGPKNAGKIVPVPAGMQLQPLNYKLTDAQFFELKKYTALQIAGAFGVKPNQINDYEKSSYANSEMQQLSFLVDTMLFPLKQYEEELTYKLYIGTDKSCKFNEKAILRTDSKTQMEILAQGVRNGMRKVNEARELLDLPRDPDGDVLLMNGNFIPVKMAGEQYKKGETSA</sequence>
<dbReference type="InterPro" id="IPR006427">
    <property type="entry name" value="Portal_HK97"/>
</dbReference>
<dbReference type="Pfam" id="PF04860">
    <property type="entry name" value="Phage_portal"/>
    <property type="match status" value="1"/>
</dbReference>
<dbReference type="EMBL" id="JAAITB010000008">
    <property type="protein sequence ID" value="NSJ78944.1"/>
    <property type="molecule type" value="Genomic_DNA"/>
</dbReference>
<proteinExistence type="predicted"/>
<comment type="caution">
    <text evidence="1">The sequence shown here is derived from an EMBL/GenBank/DDBJ whole genome shotgun (WGS) entry which is preliminary data.</text>
</comment>
<dbReference type="Proteomes" id="UP001644750">
    <property type="component" value="Unassembled WGS sequence"/>
</dbReference>
<accession>A0ABX2HW28</accession>
<reference evidence="1 2" key="1">
    <citation type="journal article" date="2020" name="Cell Host Microbe">
        <title>Functional and Genomic Variation between Human-Derived Isolates of Lachnospiraceae Reveals Inter- and Intra-Species Diversity.</title>
        <authorList>
            <person name="Sorbara M.T."/>
            <person name="Littmann E.R."/>
            <person name="Fontana E."/>
            <person name="Moody T.U."/>
            <person name="Kohout C.E."/>
            <person name="Gjonbalaj M."/>
            <person name="Eaton V."/>
            <person name="Seok R."/>
            <person name="Leiner I.M."/>
            <person name="Pamer E.G."/>
        </authorList>
    </citation>
    <scope>NUCLEOTIDE SEQUENCE [LARGE SCALE GENOMIC DNA]</scope>
    <source>
        <strain evidence="1 2">MSK.14.57</strain>
    </source>
</reference>
<organism evidence="1 2">
    <name type="scientific">Anaerostipes hadrus</name>
    <dbReference type="NCBI Taxonomy" id="649756"/>
    <lineage>
        <taxon>Bacteria</taxon>
        <taxon>Bacillati</taxon>
        <taxon>Bacillota</taxon>
        <taxon>Clostridia</taxon>
        <taxon>Lachnospirales</taxon>
        <taxon>Lachnospiraceae</taxon>
        <taxon>Anaerostipes</taxon>
    </lineage>
</organism>
<gene>
    <name evidence="1" type="ORF">G5A72_04930</name>
</gene>
<dbReference type="NCBIfam" id="TIGR01537">
    <property type="entry name" value="portal_HK97"/>
    <property type="match status" value="1"/>
</dbReference>
<name>A0ABX2HW28_ANAHA</name>
<evidence type="ECO:0000313" key="2">
    <source>
        <dbReference type="Proteomes" id="UP001644750"/>
    </source>
</evidence>
<protein>
    <submittedName>
        <fullName evidence="1">Phage portal protein</fullName>
    </submittedName>
</protein>
<dbReference type="InterPro" id="IPR006944">
    <property type="entry name" value="Phage/GTA_portal"/>
</dbReference>
<evidence type="ECO:0000313" key="1">
    <source>
        <dbReference type="EMBL" id="NSJ78944.1"/>
    </source>
</evidence>
<keyword evidence="2" id="KW-1185">Reference proteome</keyword>